<protein>
    <submittedName>
        <fullName evidence="1">Uncharacterized protein</fullName>
    </submittedName>
</protein>
<comment type="caution">
    <text evidence="1">The sequence shown here is derived from an EMBL/GenBank/DDBJ whole genome shotgun (WGS) entry which is preliminary data.</text>
</comment>
<name>A0ABS8FUU0_9FIRM</name>
<sequence>MSTQRKIDLVMNAMYNLLLAVLLSVFADSVFRGRLQLLPSGERTAQTIENAPDPFCSAVFFPVSVVP</sequence>
<evidence type="ECO:0000313" key="2">
    <source>
        <dbReference type="Proteomes" id="UP001198151"/>
    </source>
</evidence>
<proteinExistence type="predicted"/>
<dbReference type="EMBL" id="JAJEQX010000006">
    <property type="protein sequence ID" value="MCC2253826.1"/>
    <property type="molecule type" value="Genomic_DNA"/>
</dbReference>
<keyword evidence="2" id="KW-1185">Reference proteome</keyword>
<accession>A0ABS8FUU0</accession>
<evidence type="ECO:0000313" key="1">
    <source>
        <dbReference type="EMBL" id="MCC2253826.1"/>
    </source>
</evidence>
<gene>
    <name evidence="1" type="ORF">LKD70_05155</name>
</gene>
<dbReference type="Proteomes" id="UP001198151">
    <property type="component" value="Unassembled WGS sequence"/>
</dbReference>
<reference evidence="1 2" key="1">
    <citation type="submission" date="2021-10" db="EMBL/GenBank/DDBJ databases">
        <title>Anaerobic single-cell dispensing facilitates the cultivation of human gut bacteria.</title>
        <authorList>
            <person name="Afrizal A."/>
        </authorList>
    </citation>
    <scope>NUCLEOTIDE SEQUENCE [LARGE SCALE GENOMIC DNA]</scope>
    <source>
        <strain evidence="1 2">CLA-AA-H200</strain>
    </source>
</reference>
<organism evidence="1 2">
    <name type="scientific">Ruminococcus turbiniformis</name>
    <dbReference type="NCBI Taxonomy" id="2881258"/>
    <lineage>
        <taxon>Bacteria</taxon>
        <taxon>Bacillati</taxon>
        <taxon>Bacillota</taxon>
        <taxon>Clostridia</taxon>
        <taxon>Eubacteriales</taxon>
        <taxon>Oscillospiraceae</taxon>
        <taxon>Ruminococcus</taxon>
    </lineage>
</organism>
<dbReference type="RefSeq" id="WP_227706963.1">
    <property type="nucleotide sequence ID" value="NZ_JAJEQX010000006.1"/>
</dbReference>